<dbReference type="OrthoDB" id="965680at2"/>
<keyword evidence="3" id="KW-1185">Reference proteome</keyword>
<comment type="caution">
    <text evidence="2">The sequence shown here is derived from an EMBL/GenBank/DDBJ whole genome shotgun (WGS) entry which is preliminary data.</text>
</comment>
<reference evidence="2 3" key="1">
    <citation type="submission" date="2019-05" db="EMBL/GenBank/DDBJ databases">
        <authorList>
            <person name="Qu J.-H."/>
        </authorList>
    </citation>
    <scope>NUCLEOTIDE SEQUENCE [LARGE SCALE GENOMIC DNA]</scope>
    <source>
        <strain evidence="2 3">NS28</strain>
    </source>
</reference>
<dbReference type="RefSeq" id="WP_139014822.1">
    <property type="nucleotide sequence ID" value="NZ_VBSN01000076.1"/>
</dbReference>
<feature type="transmembrane region" description="Helical" evidence="1">
    <location>
        <begin position="34"/>
        <end position="52"/>
    </location>
</feature>
<accession>A0A5M8Q3C0</accession>
<protein>
    <recommendedName>
        <fullName evidence="4">Cytochrome oxidase subunit III</fullName>
    </recommendedName>
</protein>
<evidence type="ECO:0008006" key="4">
    <source>
        <dbReference type="Google" id="ProtNLM"/>
    </source>
</evidence>
<gene>
    <name evidence="2" type="ORF">FEM33_25630</name>
</gene>
<keyword evidence="1" id="KW-1133">Transmembrane helix</keyword>
<feature type="transmembrane region" description="Helical" evidence="1">
    <location>
        <begin position="12"/>
        <end position="28"/>
    </location>
</feature>
<keyword evidence="1" id="KW-0812">Transmembrane</keyword>
<keyword evidence="1" id="KW-0472">Membrane</keyword>
<proteinExistence type="predicted"/>
<evidence type="ECO:0000256" key="1">
    <source>
        <dbReference type="SAM" id="Phobius"/>
    </source>
</evidence>
<organism evidence="2 3">
    <name type="scientific">Dyadobacter flavalbus</name>
    <dbReference type="NCBI Taxonomy" id="2579942"/>
    <lineage>
        <taxon>Bacteria</taxon>
        <taxon>Pseudomonadati</taxon>
        <taxon>Bacteroidota</taxon>
        <taxon>Cytophagia</taxon>
        <taxon>Cytophagales</taxon>
        <taxon>Spirosomataceae</taxon>
        <taxon>Dyadobacter</taxon>
    </lineage>
</organism>
<dbReference type="Proteomes" id="UP000323994">
    <property type="component" value="Unassembled WGS sequence"/>
</dbReference>
<dbReference type="EMBL" id="VBSN01000076">
    <property type="protein sequence ID" value="KAA6430387.1"/>
    <property type="molecule type" value="Genomic_DNA"/>
</dbReference>
<sequence>MSETTHTKSGSLPSAVYIIAFIILFIILAVFGDLFTFILGTVGLIVTFAAFYRDDSHGADHH</sequence>
<name>A0A5M8Q3C0_9BACT</name>
<evidence type="ECO:0000313" key="2">
    <source>
        <dbReference type="EMBL" id="KAA6430387.1"/>
    </source>
</evidence>
<evidence type="ECO:0000313" key="3">
    <source>
        <dbReference type="Proteomes" id="UP000323994"/>
    </source>
</evidence>
<dbReference type="AlphaFoldDB" id="A0A5M8Q3C0"/>